<evidence type="ECO:0000313" key="4">
    <source>
        <dbReference type="Proteomes" id="UP000653565"/>
    </source>
</evidence>
<dbReference type="AlphaFoldDB" id="A0A8H4H2L1"/>
<reference evidence="3" key="1">
    <citation type="journal article" date="2020" name="bioRxiv">
        <title>Genomic and phenotypic heterogeneity of clinical isolates of the human pathogens Aspergillus fumigatus, Aspergillus lentulus and Aspergillus fumigatiaffinis.</title>
        <authorList>
            <person name="dos Santos R.A.C."/>
            <person name="Steenwyk J.L."/>
            <person name="Rivero-Menendez O."/>
            <person name="Mead M.E."/>
            <person name="Silva L.P."/>
            <person name="Bastos R.W."/>
            <person name="Alastruey-Izquierdo A."/>
            <person name="Goldman G.H."/>
            <person name="Rokas A."/>
        </authorList>
    </citation>
    <scope>NUCLEOTIDE SEQUENCE</scope>
    <source>
        <strain evidence="3">CNM-CM6805</strain>
    </source>
</reference>
<sequence>MEHNKTSPKLSDYVLEHLPQTDICKATLDLAWRALPESIFNHVIRTFLFARWLSEKEGSEWSQPNNLTLLYVACICHDLGTSDLYNGSQRFEVEGADAAKAHLLSHGISEESSHQVWIAIALHTSPGIAERIYPLSRLVRYGVMMDFSLATRQAVGAVEYSSAIESHLPRLNIEKVLGDAVVHQSEQLDQHDGSSWPDTKKHPKASWPDISRLTSSTYATNTDVPSADTFWKGVDTDNSTTSRRLRSRRNTLELPWSKAATLLLARRVLQNDILHSRTFLSHKDTIVNASLPPVVLISYLPSFRVSPSLASTSLAPASGHRSDRHLRPPGLVRCPRPRHRRCRMADDASWVTLKNSSKFLTGWRDILCDIAPDLGAYMSEADLLQPNLQQAFYGANYNQLYGMRVGLFFALTAVGAVDWEAQVKCPACGITIDVMSSFLLALLLYKAISK</sequence>
<dbReference type="PANTHER" id="PTHR35569:SF1">
    <property type="entry name" value="CYANAMIDE HYDRATASE DDI2-RELATED"/>
    <property type="match status" value="1"/>
</dbReference>
<proteinExistence type="predicted"/>
<feature type="domain" description="HD/PDEase" evidence="2">
    <location>
        <begin position="35"/>
        <end position="396"/>
    </location>
</feature>
<evidence type="ECO:0000256" key="1">
    <source>
        <dbReference type="SAM" id="MobiDB-lite"/>
    </source>
</evidence>
<organism evidence="3 4">
    <name type="scientific">Aspergillus fumigatiaffinis</name>
    <dbReference type="NCBI Taxonomy" id="340414"/>
    <lineage>
        <taxon>Eukaryota</taxon>
        <taxon>Fungi</taxon>
        <taxon>Dikarya</taxon>
        <taxon>Ascomycota</taxon>
        <taxon>Pezizomycotina</taxon>
        <taxon>Eurotiomycetes</taxon>
        <taxon>Eurotiomycetidae</taxon>
        <taxon>Eurotiales</taxon>
        <taxon>Aspergillaceae</taxon>
        <taxon>Aspergillus</taxon>
        <taxon>Aspergillus subgen. Fumigati</taxon>
    </lineage>
</organism>
<reference evidence="3" key="2">
    <citation type="submission" date="2020-04" db="EMBL/GenBank/DDBJ databases">
        <authorList>
            <person name="Santos R.A.C."/>
            <person name="Steenwyk J.L."/>
            <person name="Rivero-Menendez O."/>
            <person name="Mead M.E."/>
            <person name="Silva L.P."/>
            <person name="Bastos R.W."/>
            <person name="Alastruey-Izquierdo A."/>
            <person name="Goldman G.H."/>
            <person name="Rokas A."/>
        </authorList>
    </citation>
    <scope>NUCLEOTIDE SEQUENCE</scope>
    <source>
        <strain evidence="3">CNM-CM6805</strain>
    </source>
</reference>
<dbReference type="InterPro" id="IPR003607">
    <property type="entry name" value="HD/PDEase_dom"/>
</dbReference>
<dbReference type="Pfam" id="PF01966">
    <property type="entry name" value="HD"/>
    <property type="match status" value="1"/>
</dbReference>
<dbReference type="SMART" id="SM00471">
    <property type="entry name" value="HDc"/>
    <property type="match status" value="1"/>
</dbReference>
<dbReference type="InterPro" id="IPR006674">
    <property type="entry name" value="HD_domain"/>
</dbReference>
<name>A0A8H4H2L1_9EURO</name>
<keyword evidence="4" id="KW-1185">Reference proteome</keyword>
<dbReference type="SUPFAM" id="SSF109604">
    <property type="entry name" value="HD-domain/PDEase-like"/>
    <property type="match status" value="1"/>
</dbReference>
<protein>
    <recommendedName>
        <fullName evidence="2">HD/PDEase domain-containing protein</fullName>
    </recommendedName>
</protein>
<dbReference type="Proteomes" id="UP000653565">
    <property type="component" value="Unassembled WGS sequence"/>
</dbReference>
<comment type="caution">
    <text evidence="3">The sequence shown here is derived from an EMBL/GenBank/DDBJ whole genome shotgun (WGS) entry which is preliminary data.</text>
</comment>
<evidence type="ECO:0000259" key="2">
    <source>
        <dbReference type="SMART" id="SM00471"/>
    </source>
</evidence>
<gene>
    <name evidence="3" type="ORF">CNMCM6805_009188</name>
</gene>
<evidence type="ECO:0000313" key="3">
    <source>
        <dbReference type="EMBL" id="KAF4233421.1"/>
    </source>
</evidence>
<dbReference type="Gene3D" id="1.10.3210.10">
    <property type="entry name" value="Hypothetical protein af1432"/>
    <property type="match status" value="1"/>
</dbReference>
<dbReference type="EMBL" id="JAAAPX010000079">
    <property type="protein sequence ID" value="KAF4233421.1"/>
    <property type="molecule type" value="Genomic_DNA"/>
</dbReference>
<dbReference type="PANTHER" id="PTHR35569">
    <property type="entry name" value="CYANAMIDE HYDRATASE DDI2-RELATED"/>
    <property type="match status" value="1"/>
</dbReference>
<accession>A0A8H4H2L1</accession>
<feature type="region of interest" description="Disordered" evidence="1">
    <location>
        <begin position="184"/>
        <end position="207"/>
    </location>
</feature>
<dbReference type="CDD" id="cd00077">
    <property type="entry name" value="HDc"/>
    <property type="match status" value="1"/>
</dbReference>